<dbReference type="InterPro" id="IPR016167">
    <property type="entry name" value="FAD-bd_PCMH_sub1"/>
</dbReference>
<evidence type="ECO:0000313" key="11">
    <source>
        <dbReference type="Proteomes" id="UP000000231"/>
    </source>
</evidence>
<keyword evidence="6" id="KW-0408">Iron</keyword>
<dbReference type="GeneID" id="31480957"/>
<dbReference type="SUPFAM" id="SSF55103">
    <property type="entry name" value="FAD-linked oxidases, C-terminal domain"/>
    <property type="match status" value="1"/>
</dbReference>
<dbReference type="PROSITE" id="PS51379">
    <property type="entry name" value="4FE4S_FER_2"/>
    <property type="match status" value="1"/>
</dbReference>
<feature type="domain" description="4Fe-4S ferredoxin-type" evidence="8">
    <location>
        <begin position="644"/>
        <end position="675"/>
    </location>
</feature>
<dbReference type="KEGG" id="pnu:Pnuc_0600"/>
<dbReference type="AlphaFoldDB" id="A4SWF4"/>
<evidence type="ECO:0000256" key="2">
    <source>
        <dbReference type="ARBA" id="ARBA00022630"/>
    </source>
</evidence>
<name>A4SWF4_POLAQ</name>
<reference evidence="10 11" key="1">
    <citation type="journal article" date="2012" name="Stand. Genomic Sci.">
        <title>Complete genome sequence of Polynucleobacter necessarius subsp. asymbioticus type strain (QLW-P1DMWA-1(T)).</title>
        <authorList>
            <person name="Meincke L."/>
            <person name="Copeland A."/>
            <person name="Lapidus A."/>
            <person name="Lucas S."/>
            <person name="Berry K.W."/>
            <person name="Del Rio T.G."/>
            <person name="Hammon N."/>
            <person name="Dalin E."/>
            <person name="Tice H."/>
            <person name="Pitluck S."/>
            <person name="Richardson P."/>
            <person name="Bruce D."/>
            <person name="Goodwin L."/>
            <person name="Han C."/>
            <person name="Tapia R."/>
            <person name="Detter J.C."/>
            <person name="Schmutz J."/>
            <person name="Brettin T."/>
            <person name="Larimer F."/>
            <person name="Land M."/>
            <person name="Hauser L."/>
            <person name="Kyrpides N.C."/>
            <person name="Ivanova N."/>
            <person name="Goker M."/>
            <person name="Woyke T."/>
            <person name="Wu Q.L."/>
            <person name="Pockl M."/>
            <person name="Hahn M.W."/>
            <person name="Klenk H.P."/>
        </authorList>
    </citation>
    <scope>NUCLEOTIDE SEQUENCE [LARGE SCALE GENOMIC DNA]</scope>
    <source>
        <strain evidence="11">DSM 18221 / CIP 109841 / QLW-P1DMWA-1</strain>
    </source>
</reference>
<dbReference type="GO" id="GO:0004458">
    <property type="term" value="F:D-lactate dehydrogenase (cytochrome) activity"/>
    <property type="evidence" value="ECO:0007669"/>
    <property type="project" value="TreeGrafter"/>
</dbReference>
<dbReference type="GO" id="GO:0071949">
    <property type="term" value="F:FAD binding"/>
    <property type="evidence" value="ECO:0007669"/>
    <property type="project" value="InterPro"/>
</dbReference>
<dbReference type="eggNOG" id="COG0247">
    <property type="taxonomic scope" value="Bacteria"/>
</dbReference>
<evidence type="ECO:0000256" key="1">
    <source>
        <dbReference type="ARBA" id="ARBA00001974"/>
    </source>
</evidence>
<dbReference type="Gene3D" id="1.10.45.10">
    <property type="entry name" value="Vanillyl-alcohol Oxidase, Chain A, domain 4"/>
    <property type="match status" value="1"/>
</dbReference>
<dbReference type="InterPro" id="IPR017900">
    <property type="entry name" value="4Fe4S_Fe_S_CS"/>
</dbReference>
<keyword evidence="4" id="KW-0274">FAD</keyword>
<dbReference type="PROSITE" id="PS51387">
    <property type="entry name" value="FAD_PCMH"/>
    <property type="match status" value="1"/>
</dbReference>
<keyword evidence="2" id="KW-0285">Flavoprotein</keyword>
<dbReference type="Gene3D" id="3.30.70.2740">
    <property type="match status" value="1"/>
</dbReference>
<evidence type="ECO:0000313" key="10">
    <source>
        <dbReference type="EMBL" id="ABP33818.1"/>
    </source>
</evidence>
<dbReference type="PROSITE" id="PS00198">
    <property type="entry name" value="4FE4S_FER_1"/>
    <property type="match status" value="1"/>
</dbReference>
<evidence type="ECO:0000256" key="6">
    <source>
        <dbReference type="ARBA" id="ARBA00023004"/>
    </source>
</evidence>
<dbReference type="eggNOG" id="COG0277">
    <property type="taxonomic scope" value="Bacteria"/>
</dbReference>
<dbReference type="PANTHER" id="PTHR11748:SF119">
    <property type="entry name" value="D-2-HYDROXYGLUTARATE DEHYDROGENASE"/>
    <property type="match status" value="1"/>
</dbReference>
<dbReference type="SUPFAM" id="SSF56176">
    <property type="entry name" value="FAD-binding/transporter-associated domain-like"/>
    <property type="match status" value="1"/>
</dbReference>
<evidence type="ECO:0000259" key="8">
    <source>
        <dbReference type="PROSITE" id="PS51379"/>
    </source>
</evidence>
<dbReference type="InterPro" id="IPR016166">
    <property type="entry name" value="FAD-bd_PCMH"/>
</dbReference>
<feature type="domain" description="FAD-binding PCMH-type" evidence="9">
    <location>
        <begin position="46"/>
        <end position="274"/>
    </location>
</feature>
<dbReference type="Gene3D" id="3.30.465.10">
    <property type="match status" value="1"/>
</dbReference>
<dbReference type="RefSeq" id="WP_011902443.1">
    <property type="nucleotide sequence ID" value="NC_009379.1"/>
</dbReference>
<sequence>MNKPLDLKELMVDQAVLAKRLRRETTGEVMTDSASRGRYATDASIYQAMPVAVFVPKTAQDIANAIQITSDLNVPILPRGGGTSQCGQTTGAALVIDNTKYFRNVLDLNINKGYVEVEPGIVLDHLNGSLKQHGLWYPVDVSTAGQATIGGMAGNNSCGSRSIAYGNMVHNVLGIDAWLADCRIANFGDYANSSGAAKQLGDFVKGLATSLQPEIEERFPKVLRRVAGYNLDIFHPQSQLPYTQDGSVNLSHLLVGSEGTLAYFKSLKLKLAPLPQHKVLGIVNFASFYKAMDSAQHIVKLGPTAVELVDRTMIDLARSNPSFKKTIESALINSAAQTPEAILLVEFSGEAHAPLLEKLKALQELMSDLGLPGSVVPMPNAGLQKNLWEVRKAGLNIMMSLKGDGKPVSFIEDCAVPLESLADYTQALTEVFSKYGSRGTWYAHASVGTLHVRPILDMRRDGAQKMRAVAEEASALVRKYKGAYSGEHGDGLCRGEWISWQFGPKITEALAEIKDAFDPTGLFNPGKIINPPKMDDASNFRFPPSYKVIPLQPALDWSAWNVQNDPVTEAITAAGTGGDPAMGLAKAVEMCNNNGHCRKFDAEVMCPSYRVTRDEKHLTRGRANTIRLALSNQLDIQDESSPLGSDAIKEVMELCVSCKACRRECPTGVDMAKMKIEFLSAYKKRVGHSLRDLAVAHLPQYASIISNTPYLPTLLNLRNHVPVIAKLQEWIMGISAQRSLPVWESKTFWNQASKESKMASYQCSPEELSKQKGVVLFADTFNAYFEDENLQAALKVLEAGGYKVHIPQKNKAKQATEAKQASTCSKEFCCGRTYLAAGMVDKAKSTLGELVDHLAPYAEKNIPIIGLEPSCLFTLKDEALVMGFGERAVTVSQRAQLLEEFLAAEVKAGKLTLPLKPSSKPVLFHGHCHQKSFAAVTPAMELLKLIPNADPKLIESSCCGMAGSFGYEAEHIEVSKQMAEASLLPAIRKSPDSWVVADGTSCRHQIADGTQREAVHIAKILAAHL</sequence>
<dbReference type="PANTHER" id="PTHR11748">
    <property type="entry name" value="D-LACTATE DEHYDROGENASE"/>
    <property type="match status" value="1"/>
</dbReference>
<dbReference type="InterPro" id="IPR006094">
    <property type="entry name" value="Oxid_FAD_bind_N"/>
</dbReference>
<dbReference type="InterPro" id="IPR036318">
    <property type="entry name" value="FAD-bd_PCMH-like_sf"/>
</dbReference>
<keyword evidence="7" id="KW-0411">Iron-sulfur</keyword>
<evidence type="ECO:0000256" key="7">
    <source>
        <dbReference type="ARBA" id="ARBA00023014"/>
    </source>
</evidence>
<dbReference type="Proteomes" id="UP000000231">
    <property type="component" value="Chromosome"/>
</dbReference>
<dbReference type="InterPro" id="IPR016164">
    <property type="entry name" value="FAD-linked_Oxase-like_C"/>
</dbReference>
<dbReference type="GO" id="GO:1903457">
    <property type="term" value="P:lactate catabolic process"/>
    <property type="evidence" value="ECO:0007669"/>
    <property type="project" value="TreeGrafter"/>
</dbReference>
<dbReference type="Pfam" id="PF02913">
    <property type="entry name" value="FAD-oxidase_C"/>
    <property type="match status" value="1"/>
</dbReference>
<dbReference type="GO" id="GO:0051536">
    <property type="term" value="F:iron-sulfur cluster binding"/>
    <property type="evidence" value="ECO:0007669"/>
    <property type="project" value="UniProtKB-KW"/>
</dbReference>
<organism evidence="10 11">
    <name type="scientific">Polynucleobacter asymbioticus (strain DSM 18221 / CIP 109841 / QLW-P1DMWA-1)</name>
    <name type="common">Polynucleobacter necessarius subsp. asymbioticus</name>
    <dbReference type="NCBI Taxonomy" id="312153"/>
    <lineage>
        <taxon>Bacteria</taxon>
        <taxon>Pseudomonadati</taxon>
        <taxon>Pseudomonadota</taxon>
        <taxon>Betaproteobacteria</taxon>
        <taxon>Burkholderiales</taxon>
        <taxon>Burkholderiaceae</taxon>
        <taxon>Polynucleobacter</taxon>
    </lineage>
</organism>
<dbReference type="InterPro" id="IPR016171">
    <property type="entry name" value="Vanillyl_alc_oxidase_C-sub2"/>
</dbReference>
<proteinExistence type="predicted"/>
<evidence type="ECO:0000256" key="4">
    <source>
        <dbReference type="ARBA" id="ARBA00022827"/>
    </source>
</evidence>
<dbReference type="InterPro" id="IPR017896">
    <property type="entry name" value="4Fe4S_Fe-S-bd"/>
</dbReference>
<dbReference type="HOGENOM" id="CLU_010756_0_0_4"/>
<accession>A4SWF4</accession>
<keyword evidence="11" id="KW-1185">Reference proteome</keyword>
<gene>
    <name evidence="10" type="ordered locus">Pnuc_0600</name>
</gene>
<dbReference type="SUPFAM" id="SSF46548">
    <property type="entry name" value="alpha-helical ferredoxin"/>
    <property type="match status" value="1"/>
</dbReference>
<keyword evidence="3" id="KW-0479">Metal-binding</keyword>
<comment type="cofactor">
    <cofactor evidence="1">
        <name>FAD</name>
        <dbReference type="ChEBI" id="CHEBI:57692"/>
    </cofactor>
</comment>
<dbReference type="InterPro" id="IPR004113">
    <property type="entry name" value="FAD-bd_oxidored_4_C"/>
</dbReference>
<evidence type="ECO:0000259" key="9">
    <source>
        <dbReference type="PROSITE" id="PS51387"/>
    </source>
</evidence>
<dbReference type="EMBL" id="CP000655">
    <property type="protein sequence ID" value="ABP33818.1"/>
    <property type="molecule type" value="Genomic_DNA"/>
</dbReference>
<dbReference type="GO" id="GO:0046872">
    <property type="term" value="F:metal ion binding"/>
    <property type="evidence" value="ECO:0007669"/>
    <property type="project" value="UniProtKB-KW"/>
</dbReference>
<dbReference type="GO" id="GO:0008720">
    <property type="term" value="F:D-lactate dehydrogenase (NAD+) activity"/>
    <property type="evidence" value="ECO:0007669"/>
    <property type="project" value="TreeGrafter"/>
</dbReference>
<dbReference type="InterPro" id="IPR016169">
    <property type="entry name" value="FAD-bd_PCMH_sub2"/>
</dbReference>
<evidence type="ECO:0000256" key="3">
    <source>
        <dbReference type="ARBA" id="ARBA00022723"/>
    </source>
</evidence>
<evidence type="ECO:0000256" key="5">
    <source>
        <dbReference type="ARBA" id="ARBA00023002"/>
    </source>
</evidence>
<dbReference type="Pfam" id="PF01565">
    <property type="entry name" value="FAD_binding_4"/>
    <property type="match status" value="1"/>
</dbReference>
<keyword evidence="5" id="KW-0560">Oxidoreductase</keyword>
<protein>
    <submittedName>
        <fullName evidence="10">FAD linked oxidase domain protein</fullName>
    </submittedName>
</protein>
<dbReference type="Pfam" id="PF13183">
    <property type="entry name" value="Fer4_8"/>
    <property type="match status" value="1"/>
</dbReference>
<dbReference type="Gene3D" id="3.30.43.10">
    <property type="entry name" value="Uridine Diphospho-n-acetylenolpyruvylglucosamine Reductase, domain 2"/>
    <property type="match status" value="1"/>
</dbReference>